<gene>
    <name evidence="1" type="ORF">F5148DRAFT_1280228</name>
</gene>
<evidence type="ECO:0000313" key="1">
    <source>
        <dbReference type="EMBL" id="KAI9512001.1"/>
    </source>
</evidence>
<reference evidence="1" key="1">
    <citation type="submission" date="2021-03" db="EMBL/GenBank/DDBJ databases">
        <title>Evolutionary priming and transition to the ectomycorrhizal habit in an iconic lineage of mushroom-forming fungi: is preadaptation a requirement?</title>
        <authorList>
            <consortium name="DOE Joint Genome Institute"/>
            <person name="Looney B.P."/>
            <person name="Miyauchi S."/>
            <person name="Morin E."/>
            <person name="Drula E."/>
            <person name="Courty P.E."/>
            <person name="Chicoki N."/>
            <person name="Fauchery L."/>
            <person name="Kohler A."/>
            <person name="Kuo A."/>
            <person name="LaButti K."/>
            <person name="Pangilinan J."/>
            <person name="Lipzen A."/>
            <person name="Riley R."/>
            <person name="Andreopoulos W."/>
            <person name="He G."/>
            <person name="Johnson J."/>
            <person name="Barry K.W."/>
            <person name="Grigoriev I.V."/>
            <person name="Nagy L."/>
            <person name="Hibbett D."/>
            <person name="Henrissat B."/>
            <person name="Matheny P.B."/>
            <person name="Labbe J."/>
            <person name="Martin A.F."/>
        </authorList>
    </citation>
    <scope>NUCLEOTIDE SEQUENCE</scope>
    <source>
        <strain evidence="1">BPL698</strain>
    </source>
</reference>
<keyword evidence="2" id="KW-1185">Reference proteome</keyword>
<protein>
    <submittedName>
        <fullName evidence="1">Uncharacterized protein</fullName>
    </submittedName>
</protein>
<evidence type="ECO:0000313" key="2">
    <source>
        <dbReference type="Proteomes" id="UP001207468"/>
    </source>
</evidence>
<sequence>MARSMGDIDPYITQQFPQDNRQSVAYFGMLLSLFIPPGYPVQINLIVIVQSLLGILVGWGIGLAGMKASLSVRSHLVDETTLQKAVNNFQGSVNPDQVYKLVVFQGDFLDAKASVIYGVFLCFGVTIFALVRAYSPSFIFFSIFGTIAIDIVCSIGPLYPFSNYRILNSLLLSVSTYSAIAIVCCLALFPESVNHAYLGLISTILGKVKAVLASQDCLLSSQIGDVSPQSPKLKELLGTRVVIMTMYQSLVGLRVHLQSEFNIGRWSGDDALNLADPILAVVARINGLLSFSKHLRDLPSPPEAFSYVPAPATVSSDTHLLHHVFYPNLSRESALKLTLTEVFPHVRDATADLRTATIEGVAAVQGLLTAINDDRLFSRSGPTAPLEERLDAAADKLRAALDDFKERGAHAILRAYGHKPNADMPLRGLYLGYVFSSTTVIIGEVVLSLVKTVAETSARTAKGLDPDSHPPTNPLQKFMDLLHDFFRWTKTAEAVFVFRYVLLSILLWLPGVFKNSAHFFYINKGIWSLIMAQTILSVYAGDQIYNYVIRIGGTFVGLIVALLIWYIGNGRGDGNPYGLAASYAVIILPVMFVRLFAPPKYLTGVILGAATSSLIIGYSWIDGHLPVISNPGHGWDAAWRRWTLVMIGCGASFIIMMLPPKSGRKAVRLRAASSIDALGHVYTSLMSAWIMECDTGKDVPFTSTNWVKRFRGRLIAVTLQILAGKEQMRLASWEGGIRGRWAEEEYVKLTEVQEEIVAVLAQLGGALWKLDTKWRLSLLHHTRVVDPNFISDIVSVFTSVSQSLKTGEPMHTILPQTLLDRLLLHHRVEVSVTELDGGNEIGPEEMQSIDHMFYTSAVVAVYQLMQCLDELHAITRRLCGEVPFRGFERWMHKHQSRRGTALNTLSRTVTVSEREQVVVGEKSGEGA</sequence>
<accession>A0ACC0UKA2</accession>
<dbReference type="Proteomes" id="UP001207468">
    <property type="component" value="Unassembled WGS sequence"/>
</dbReference>
<dbReference type="EMBL" id="JAGFNK010000014">
    <property type="protein sequence ID" value="KAI9512001.1"/>
    <property type="molecule type" value="Genomic_DNA"/>
</dbReference>
<name>A0ACC0UKA2_9AGAM</name>
<comment type="caution">
    <text evidence="1">The sequence shown here is derived from an EMBL/GenBank/DDBJ whole genome shotgun (WGS) entry which is preliminary data.</text>
</comment>
<organism evidence="1 2">
    <name type="scientific">Russula earlei</name>
    <dbReference type="NCBI Taxonomy" id="71964"/>
    <lineage>
        <taxon>Eukaryota</taxon>
        <taxon>Fungi</taxon>
        <taxon>Dikarya</taxon>
        <taxon>Basidiomycota</taxon>
        <taxon>Agaricomycotina</taxon>
        <taxon>Agaricomycetes</taxon>
        <taxon>Russulales</taxon>
        <taxon>Russulaceae</taxon>
        <taxon>Russula</taxon>
    </lineage>
</organism>
<proteinExistence type="predicted"/>